<feature type="region of interest" description="Disordered" evidence="1">
    <location>
        <begin position="579"/>
        <end position="601"/>
    </location>
</feature>
<evidence type="ECO:0000313" key="3">
    <source>
        <dbReference type="Proteomes" id="UP001162156"/>
    </source>
</evidence>
<evidence type="ECO:0000256" key="1">
    <source>
        <dbReference type="SAM" id="MobiDB-lite"/>
    </source>
</evidence>
<keyword evidence="3" id="KW-1185">Reference proteome</keyword>
<reference evidence="2" key="1">
    <citation type="journal article" date="2023" name="Insect Mol. Biol.">
        <title>Genome sequencing provides insights into the evolution of gene families encoding plant cell wall-degrading enzymes in longhorned beetles.</title>
        <authorList>
            <person name="Shin N.R."/>
            <person name="Okamura Y."/>
            <person name="Kirsch R."/>
            <person name="Pauchet Y."/>
        </authorList>
    </citation>
    <scope>NUCLEOTIDE SEQUENCE</scope>
    <source>
        <strain evidence="2">RBIC_L_NR</strain>
    </source>
</reference>
<name>A0AAV8ZTG6_9CUCU</name>
<feature type="compositionally biased region" description="Low complexity" evidence="1">
    <location>
        <begin position="124"/>
        <end position="137"/>
    </location>
</feature>
<organism evidence="2 3">
    <name type="scientific">Rhamnusium bicolor</name>
    <dbReference type="NCBI Taxonomy" id="1586634"/>
    <lineage>
        <taxon>Eukaryota</taxon>
        <taxon>Metazoa</taxon>
        <taxon>Ecdysozoa</taxon>
        <taxon>Arthropoda</taxon>
        <taxon>Hexapoda</taxon>
        <taxon>Insecta</taxon>
        <taxon>Pterygota</taxon>
        <taxon>Neoptera</taxon>
        <taxon>Endopterygota</taxon>
        <taxon>Coleoptera</taxon>
        <taxon>Polyphaga</taxon>
        <taxon>Cucujiformia</taxon>
        <taxon>Chrysomeloidea</taxon>
        <taxon>Cerambycidae</taxon>
        <taxon>Lepturinae</taxon>
        <taxon>Rhagiini</taxon>
        <taxon>Rhamnusium</taxon>
    </lineage>
</organism>
<sequence length="660" mass="73629">MKGYSTRTSVLSYNVDLRYKPTYPPEHYPCAAPYAALTKFFHKLIRAKVITRNLLKRLLYSEHLNKLNLNLVKIRHHRTEISIQTRDIHCRDSVINCDSDTESDTSDAGSESTDRNIKRQNAVDSSSSDDGSSSSSSNPFGYIRYYNPQTGSERELTKYESFIDHGKPPSINAGPKMVADKPKKASVLLVSTAKVQLHKQCSEESEASSFLPEPKPYMACEDLVNLDGSLELNTLHVPERYVPTTRQSCPTKFVGNKFNQSSLTTIYIPSWSNSDNNITCKSKFDEGTTMRESKISPNESSCSTTTHSSSLELPVNTLPLPDNMVAELLYNFDGAFSKSESVESDFTEHSSRTVIKPPTLFDSKTVEDVKVVPQTLSLNLENVGFRKHSINSDKPRRRSSIQINPQDLKKNSDIRHCVSSQYLHLSNPATTSRQTFCRCCRECCHSPRSSDSGMAGSCTLNSPDFANSNDLASCSAQERCSMDMANLFHKYNNLARFDGDTRNVISLSEIEARNFESQCPCTSPFGSTPRTSGQNCITENVLTGSRDSLRTSVTSSIDINPKMWGSQPKLHSKVFIEPKVSPDPKSTQEWESGPQKSHSTGCILEEASMEDESVEREEEAPLVYKSGLYAHWWLKAKIPANVIKGIYMDTRSSTTGKGMC</sequence>
<protein>
    <submittedName>
        <fullName evidence="2">Uncharacterized protein</fullName>
    </submittedName>
</protein>
<dbReference type="Proteomes" id="UP001162156">
    <property type="component" value="Unassembled WGS sequence"/>
</dbReference>
<feature type="compositionally biased region" description="Polar residues" evidence="1">
    <location>
        <begin position="589"/>
        <end position="600"/>
    </location>
</feature>
<proteinExistence type="predicted"/>
<feature type="compositionally biased region" description="Basic and acidic residues" evidence="1">
    <location>
        <begin position="579"/>
        <end position="588"/>
    </location>
</feature>
<evidence type="ECO:0000313" key="2">
    <source>
        <dbReference type="EMBL" id="KAJ8970692.1"/>
    </source>
</evidence>
<feature type="region of interest" description="Disordered" evidence="1">
    <location>
        <begin position="289"/>
        <end position="308"/>
    </location>
</feature>
<dbReference type="EMBL" id="JANEYF010000322">
    <property type="protein sequence ID" value="KAJ8970692.1"/>
    <property type="molecule type" value="Genomic_DNA"/>
</dbReference>
<gene>
    <name evidence="2" type="ORF">NQ314_001073</name>
</gene>
<comment type="caution">
    <text evidence="2">The sequence shown here is derived from an EMBL/GenBank/DDBJ whole genome shotgun (WGS) entry which is preliminary data.</text>
</comment>
<dbReference type="AlphaFoldDB" id="A0AAV8ZTG6"/>
<feature type="region of interest" description="Disordered" evidence="1">
    <location>
        <begin position="96"/>
        <end position="144"/>
    </location>
</feature>
<accession>A0AAV8ZTG6</accession>